<dbReference type="PANTHER" id="PTHR38847">
    <property type="match status" value="1"/>
</dbReference>
<sequence>MKFRVLLQSLALPFVSGVPLEFRSTAGVPTGLPADQISINSVSTYGTGCPTTDSVSITLADNNTVLTVGFNDFQTFVGPDIASSQSDKTCSISLNVYYPGGYTSAYLNATYHGFAELDAGVSGNISSLYSFPGTIGSGAFSSTNTNINTGGVYLKADHIPLVSKVTSPCGRNATAVIRVRVKIGGSNSTLSGTLTDDDVSLVLTQQVHSGKTVCK</sequence>
<organism evidence="2 3">
    <name type="scientific">Cercophora scortea</name>
    <dbReference type="NCBI Taxonomy" id="314031"/>
    <lineage>
        <taxon>Eukaryota</taxon>
        <taxon>Fungi</taxon>
        <taxon>Dikarya</taxon>
        <taxon>Ascomycota</taxon>
        <taxon>Pezizomycotina</taxon>
        <taxon>Sordariomycetes</taxon>
        <taxon>Sordariomycetidae</taxon>
        <taxon>Sordariales</taxon>
        <taxon>Lasiosphaeriaceae</taxon>
        <taxon>Cercophora</taxon>
    </lineage>
</organism>
<feature type="chain" id="PRO_5042208761" evidence="1">
    <location>
        <begin position="18"/>
        <end position="215"/>
    </location>
</feature>
<dbReference type="InterPro" id="IPR025649">
    <property type="entry name" value="DUF4360"/>
</dbReference>
<feature type="signal peptide" evidence="1">
    <location>
        <begin position="1"/>
        <end position="17"/>
    </location>
</feature>
<proteinExistence type="predicted"/>
<evidence type="ECO:0000313" key="2">
    <source>
        <dbReference type="EMBL" id="KAK3335875.1"/>
    </source>
</evidence>
<evidence type="ECO:0000313" key="3">
    <source>
        <dbReference type="Proteomes" id="UP001286456"/>
    </source>
</evidence>
<gene>
    <name evidence="2" type="ORF">B0T19DRAFT_22026</name>
</gene>
<dbReference type="EMBL" id="JAUEPO010000001">
    <property type="protein sequence ID" value="KAK3335875.1"/>
    <property type="molecule type" value="Genomic_DNA"/>
</dbReference>
<dbReference type="Pfam" id="PF14273">
    <property type="entry name" value="DUF4360"/>
    <property type="match status" value="1"/>
</dbReference>
<keyword evidence="1" id="KW-0732">Signal</keyword>
<evidence type="ECO:0000256" key="1">
    <source>
        <dbReference type="SAM" id="SignalP"/>
    </source>
</evidence>
<reference evidence="2" key="1">
    <citation type="journal article" date="2023" name="Mol. Phylogenet. Evol.">
        <title>Genome-scale phylogeny and comparative genomics of the fungal order Sordariales.</title>
        <authorList>
            <person name="Hensen N."/>
            <person name="Bonometti L."/>
            <person name="Westerberg I."/>
            <person name="Brannstrom I.O."/>
            <person name="Guillou S."/>
            <person name="Cros-Aarteil S."/>
            <person name="Calhoun S."/>
            <person name="Haridas S."/>
            <person name="Kuo A."/>
            <person name="Mondo S."/>
            <person name="Pangilinan J."/>
            <person name="Riley R."/>
            <person name="LaButti K."/>
            <person name="Andreopoulos B."/>
            <person name="Lipzen A."/>
            <person name="Chen C."/>
            <person name="Yan M."/>
            <person name="Daum C."/>
            <person name="Ng V."/>
            <person name="Clum A."/>
            <person name="Steindorff A."/>
            <person name="Ohm R.A."/>
            <person name="Martin F."/>
            <person name="Silar P."/>
            <person name="Natvig D.O."/>
            <person name="Lalanne C."/>
            <person name="Gautier V."/>
            <person name="Ament-Velasquez S.L."/>
            <person name="Kruys A."/>
            <person name="Hutchinson M.I."/>
            <person name="Powell A.J."/>
            <person name="Barry K."/>
            <person name="Miller A.N."/>
            <person name="Grigoriev I.V."/>
            <person name="Debuchy R."/>
            <person name="Gladieux P."/>
            <person name="Hiltunen Thoren M."/>
            <person name="Johannesson H."/>
        </authorList>
    </citation>
    <scope>NUCLEOTIDE SEQUENCE</scope>
    <source>
        <strain evidence="2">SMH4131-1</strain>
    </source>
</reference>
<dbReference type="PANTHER" id="PTHR38847:SF1">
    <property type="entry name" value="PSEUDOURIDINE SYNTHASE RSUA_RLUA-LIKE DOMAIN-CONTAINING PROTEIN"/>
    <property type="match status" value="1"/>
</dbReference>
<name>A0AAE0J3J1_9PEZI</name>
<dbReference type="AlphaFoldDB" id="A0AAE0J3J1"/>
<comment type="caution">
    <text evidence="2">The sequence shown here is derived from an EMBL/GenBank/DDBJ whole genome shotgun (WGS) entry which is preliminary data.</text>
</comment>
<protein>
    <submittedName>
        <fullName evidence="2">Uncharacterized protein</fullName>
    </submittedName>
</protein>
<dbReference type="Proteomes" id="UP001286456">
    <property type="component" value="Unassembled WGS sequence"/>
</dbReference>
<reference evidence="2" key="2">
    <citation type="submission" date="2023-06" db="EMBL/GenBank/DDBJ databases">
        <authorList>
            <consortium name="Lawrence Berkeley National Laboratory"/>
            <person name="Haridas S."/>
            <person name="Hensen N."/>
            <person name="Bonometti L."/>
            <person name="Westerberg I."/>
            <person name="Brannstrom I.O."/>
            <person name="Guillou S."/>
            <person name="Cros-Aarteil S."/>
            <person name="Calhoun S."/>
            <person name="Kuo A."/>
            <person name="Mondo S."/>
            <person name="Pangilinan J."/>
            <person name="Riley R."/>
            <person name="Labutti K."/>
            <person name="Andreopoulos B."/>
            <person name="Lipzen A."/>
            <person name="Chen C."/>
            <person name="Yanf M."/>
            <person name="Daum C."/>
            <person name="Ng V."/>
            <person name="Clum A."/>
            <person name="Steindorff A."/>
            <person name="Ohm R."/>
            <person name="Martin F."/>
            <person name="Silar P."/>
            <person name="Natvig D."/>
            <person name="Lalanne C."/>
            <person name="Gautier V."/>
            <person name="Ament-Velasquez S.L."/>
            <person name="Kruys A."/>
            <person name="Hutchinson M.I."/>
            <person name="Powell A.J."/>
            <person name="Barry K."/>
            <person name="Miller A.N."/>
            <person name="Grigoriev I.V."/>
            <person name="Debuchy R."/>
            <person name="Gladieux P."/>
            <person name="Thoren M.H."/>
            <person name="Johannesson H."/>
        </authorList>
    </citation>
    <scope>NUCLEOTIDE SEQUENCE</scope>
    <source>
        <strain evidence="2">SMH4131-1</strain>
    </source>
</reference>
<keyword evidence="3" id="KW-1185">Reference proteome</keyword>
<accession>A0AAE0J3J1</accession>